<evidence type="ECO:0000313" key="3">
    <source>
        <dbReference type="Proteomes" id="UP000265520"/>
    </source>
</evidence>
<evidence type="ECO:0000256" key="1">
    <source>
        <dbReference type="SAM" id="MobiDB-lite"/>
    </source>
</evidence>
<evidence type="ECO:0000313" key="2">
    <source>
        <dbReference type="EMBL" id="MCI54919.1"/>
    </source>
</evidence>
<keyword evidence="3" id="KW-1185">Reference proteome</keyword>
<proteinExistence type="predicted"/>
<protein>
    <submittedName>
        <fullName evidence="2">Uncharacterized protein</fullName>
    </submittedName>
</protein>
<dbReference type="AlphaFoldDB" id="A0A392T1M9"/>
<organism evidence="2 3">
    <name type="scientific">Trifolium medium</name>
    <dbReference type="NCBI Taxonomy" id="97028"/>
    <lineage>
        <taxon>Eukaryota</taxon>
        <taxon>Viridiplantae</taxon>
        <taxon>Streptophyta</taxon>
        <taxon>Embryophyta</taxon>
        <taxon>Tracheophyta</taxon>
        <taxon>Spermatophyta</taxon>
        <taxon>Magnoliopsida</taxon>
        <taxon>eudicotyledons</taxon>
        <taxon>Gunneridae</taxon>
        <taxon>Pentapetalae</taxon>
        <taxon>rosids</taxon>
        <taxon>fabids</taxon>
        <taxon>Fabales</taxon>
        <taxon>Fabaceae</taxon>
        <taxon>Papilionoideae</taxon>
        <taxon>50 kb inversion clade</taxon>
        <taxon>NPAAA clade</taxon>
        <taxon>Hologalegina</taxon>
        <taxon>IRL clade</taxon>
        <taxon>Trifolieae</taxon>
        <taxon>Trifolium</taxon>
    </lineage>
</organism>
<name>A0A392T1M9_9FABA</name>
<comment type="caution">
    <text evidence="2">The sequence shown here is derived from an EMBL/GenBank/DDBJ whole genome shotgun (WGS) entry which is preliminary data.</text>
</comment>
<accession>A0A392T1M9</accession>
<dbReference type="Proteomes" id="UP000265520">
    <property type="component" value="Unassembled WGS sequence"/>
</dbReference>
<dbReference type="EMBL" id="LXQA010487454">
    <property type="protein sequence ID" value="MCI54919.1"/>
    <property type="molecule type" value="Genomic_DNA"/>
</dbReference>
<feature type="non-terminal residue" evidence="2">
    <location>
        <position position="70"/>
    </location>
</feature>
<feature type="region of interest" description="Disordered" evidence="1">
    <location>
        <begin position="1"/>
        <end position="22"/>
    </location>
</feature>
<reference evidence="2 3" key="1">
    <citation type="journal article" date="2018" name="Front. Plant Sci.">
        <title>Red Clover (Trifolium pratense) and Zigzag Clover (T. medium) - A Picture of Genomic Similarities and Differences.</title>
        <authorList>
            <person name="Dluhosova J."/>
            <person name="Istvanek J."/>
            <person name="Nedelnik J."/>
            <person name="Repkova J."/>
        </authorList>
    </citation>
    <scope>NUCLEOTIDE SEQUENCE [LARGE SCALE GENOMIC DNA]</scope>
    <source>
        <strain evidence="3">cv. 10/8</strain>
        <tissue evidence="2">Leaf</tissue>
    </source>
</reference>
<sequence>MDPDQDDTNPPAPGCGRRGRRRALPHRIIRNRYLTGMPKSRNVNGVEVIYDEYDDEDDHEDEEIDQSLLL</sequence>